<comment type="caution">
    <text evidence="1">The sequence shown here is derived from an EMBL/GenBank/DDBJ whole genome shotgun (WGS) entry which is preliminary data.</text>
</comment>
<organism evidence="1 2">
    <name type="scientific">Caerostris extrusa</name>
    <name type="common">Bark spider</name>
    <name type="synonym">Caerostris bankana</name>
    <dbReference type="NCBI Taxonomy" id="172846"/>
    <lineage>
        <taxon>Eukaryota</taxon>
        <taxon>Metazoa</taxon>
        <taxon>Ecdysozoa</taxon>
        <taxon>Arthropoda</taxon>
        <taxon>Chelicerata</taxon>
        <taxon>Arachnida</taxon>
        <taxon>Araneae</taxon>
        <taxon>Araneomorphae</taxon>
        <taxon>Entelegynae</taxon>
        <taxon>Araneoidea</taxon>
        <taxon>Araneidae</taxon>
        <taxon>Caerostris</taxon>
    </lineage>
</organism>
<dbReference type="EMBL" id="BPLR01012250">
    <property type="protein sequence ID" value="GIY52513.1"/>
    <property type="molecule type" value="Genomic_DNA"/>
</dbReference>
<name>A0AAV4U444_CAEEX</name>
<proteinExistence type="predicted"/>
<evidence type="ECO:0000313" key="2">
    <source>
        <dbReference type="Proteomes" id="UP001054945"/>
    </source>
</evidence>
<evidence type="ECO:0000313" key="1">
    <source>
        <dbReference type="EMBL" id="GIY52513.1"/>
    </source>
</evidence>
<dbReference type="AlphaFoldDB" id="A0AAV4U444"/>
<keyword evidence="2" id="KW-1185">Reference proteome</keyword>
<sequence length="91" mass="10229">MEVRFALSAEIPRLSEEASNIDTPVLLFPLKKGGNSRTMVDIPIFPVLVFRFVGVGQREPLATLLQSLDSVNNYPNKRVKVARNQFKLWGS</sequence>
<gene>
    <name evidence="1" type="ORF">CEXT_286641</name>
</gene>
<reference evidence="1 2" key="1">
    <citation type="submission" date="2021-06" db="EMBL/GenBank/DDBJ databases">
        <title>Caerostris extrusa draft genome.</title>
        <authorList>
            <person name="Kono N."/>
            <person name="Arakawa K."/>
        </authorList>
    </citation>
    <scope>NUCLEOTIDE SEQUENCE [LARGE SCALE GENOMIC DNA]</scope>
</reference>
<protein>
    <submittedName>
        <fullName evidence="1">Uncharacterized protein</fullName>
    </submittedName>
</protein>
<accession>A0AAV4U444</accession>
<dbReference type="Proteomes" id="UP001054945">
    <property type="component" value="Unassembled WGS sequence"/>
</dbReference>